<gene>
    <name evidence="5" type="ORF">CJF60_03735</name>
</gene>
<keyword evidence="6" id="KW-1185">Reference proteome</keyword>
<dbReference type="Pfam" id="PF01420">
    <property type="entry name" value="Methylase_S"/>
    <property type="match status" value="2"/>
</dbReference>
<accession>A0ABX4H4K4</accession>
<organism evidence="5 6">
    <name type="scientific">Mycoplasmopsis agassizii</name>
    <dbReference type="NCBI Taxonomy" id="33922"/>
    <lineage>
        <taxon>Bacteria</taxon>
        <taxon>Bacillati</taxon>
        <taxon>Mycoplasmatota</taxon>
        <taxon>Mycoplasmoidales</taxon>
        <taxon>Metamycoplasmataceae</taxon>
        <taxon>Mycoplasmopsis</taxon>
    </lineage>
</organism>
<keyword evidence="2" id="KW-0680">Restriction system</keyword>
<feature type="domain" description="Type I restriction modification DNA specificity" evidence="4">
    <location>
        <begin position="183"/>
        <end position="338"/>
    </location>
</feature>
<dbReference type="Proteomes" id="UP000217033">
    <property type="component" value="Unassembled WGS sequence"/>
</dbReference>
<evidence type="ECO:0000313" key="6">
    <source>
        <dbReference type="Proteomes" id="UP000217033"/>
    </source>
</evidence>
<dbReference type="InterPro" id="IPR000055">
    <property type="entry name" value="Restrct_endonuc_typeI_TRD"/>
</dbReference>
<dbReference type="SUPFAM" id="SSF116734">
    <property type="entry name" value="DNA methylase specificity domain"/>
    <property type="match status" value="2"/>
</dbReference>
<dbReference type="InterPro" id="IPR044946">
    <property type="entry name" value="Restrct_endonuc_typeI_TRD_sf"/>
</dbReference>
<evidence type="ECO:0000256" key="3">
    <source>
        <dbReference type="ARBA" id="ARBA00023125"/>
    </source>
</evidence>
<proteinExistence type="inferred from homology"/>
<reference evidence="5" key="1">
    <citation type="submission" date="2017-08" db="EMBL/GenBank/DDBJ databases">
        <authorList>
            <person name="Alvarez-Ponce D."/>
            <person name="Weitzman C.L."/>
            <person name="Tillett R.L."/>
            <person name="Sandmeier F.C."/>
            <person name="Tracy C.R."/>
        </authorList>
    </citation>
    <scope>NUCLEOTIDE SEQUENCE [LARGE SCALE GENOMIC DNA]</scope>
    <source>
        <strain evidence="5">PS6</strain>
    </source>
</reference>
<keyword evidence="3" id="KW-0238">DNA-binding</keyword>
<protein>
    <recommendedName>
        <fullName evidence="4">Type I restriction modification DNA specificity domain-containing protein</fullName>
    </recommendedName>
</protein>
<comment type="caution">
    <text evidence="5">The sequence shown here is derived from an EMBL/GenBank/DDBJ whole genome shotgun (WGS) entry which is preliminary data.</text>
</comment>
<name>A0ABX4H4K4_9BACT</name>
<sequence length="347" mass="39810">MKNNQWKTFSITKFFKLELSKGDNKPDSLPEGRKPLVSAGTKNNGYIKFIREGDGKSLPFKGNAITVDMFGKPFYQEKDFYAVSHGRINILTPLIKLSKFQFLFIVGTLEISLKNIFSYNRMCSQERLRKTQLVIPVTKDGNPDWDYMENFIKEIYKKQARKVAEYYQAQTPEIVGGGYSLGNYKDFTISSVFQVSGTETTHPSKLIANGKVPRITCSSQDNGFDNVYQNQPTEKGSVITIDSATDGIINWQPTDFIATDHVEKISFLDNKIMNKYLGLFIKTSLIVAIKNKYGYGYKFSQKRIRQQKLLLPIDKRQNIDYSYMENQVKNILNKKANAIIKYYSDLI</sequence>
<evidence type="ECO:0000259" key="4">
    <source>
        <dbReference type="Pfam" id="PF01420"/>
    </source>
</evidence>
<comment type="similarity">
    <text evidence="1">Belongs to the type-I restriction system S methylase family.</text>
</comment>
<dbReference type="RefSeq" id="WP_084232548.1">
    <property type="nucleotide sequence ID" value="NZ_FWXE01000008.1"/>
</dbReference>
<evidence type="ECO:0000313" key="5">
    <source>
        <dbReference type="EMBL" id="PAF54820.1"/>
    </source>
</evidence>
<evidence type="ECO:0000256" key="1">
    <source>
        <dbReference type="ARBA" id="ARBA00010923"/>
    </source>
</evidence>
<dbReference type="EMBL" id="NQMN01000002">
    <property type="protein sequence ID" value="PAF54820.1"/>
    <property type="molecule type" value="Genomic_DNA"/>
</dbReference>
<dbReference type="Gene3D" id="3.90.220.20">
    <property type="entry name" value="DNA methylase specificity domains"/>
    <property type="match status" value="2"/>
</dbReference>
<feature type="domain" description="Type I restriction modification DNA specificity" evidence="4">
    <location>
        <begin position="4"/>
        <end position="160"/>
    </location>
</feature>
<evidence type="ECO:0000256" key="2">
    <source>
        <dbReference type="ARBA" id="ARBA00022747"/>
    </source>
</evidence>